<feature type="region of interest" description="Disordered" evidence="1">
    <location>
        <begin position="32"/>
        <end position="62"/>
    </location>
</feature>
<evidence type="ECO:0000259" key="2">
    <source>
        <dbReference type="Pfam" id="PF07727"/>
    </source>
</evidence>
<dbReference type="PANTHER" id="PTHR11439:SF495">
    <property type="entry name" value="REVERSE TRANSCRIPTASE, RNA-DEPENDENT DNA POLYMERASE-RELATED"/>
    <property type="match status" value="1"/>
</dbReference>
<evidence type="ECO:0000313" key="3">
    <source>
        <dbReference type="EMBL" id="GEU38833.1"/>
    </source>
</evidence>
<dbReference type="AlphaFoldDB" id="A0A6L2JPF6"/>
<gene>
    <name evidence="3" type="ORF">Tci_010811</name>
</gene>
<dbReference type="SUPFAM" id="SSF56672">
    <property type="entry name" value="DNA/RNA polymerases"/>
    <property type="match status" value="1"/>
</dbReference>
<organism evidence="3">
    <name type="scientific">Tanacetum cinerariifolium</name>
    <name type="common">Dalmatian daisy</name>
    <name type="synonym">Chrysanthemum cinerariifolium</name>
    <dbReference type="NCBI Taxonomy" id="118510"/>
    <lineage>
        <taxon>Eukaryota</taxon>
        <taxon>Viridiplantae</taxon>
        <taxon>Streptophyta</taxon>
        <taxon>Embryophyta</taxon>
        <taxon>Tracheophyta</taxon>
        <taxon>Spermatophyta</taxon>
        <taxon>Magnoliopsida</taxon>
        <taxon>eudicotyledons</taxon>
        <taxon>Gunneridae</taxon>
        <taxon>Pentapetalae</taxon>
        <taxon>asterids</taxon>
        <taxon>campanulids</taxon>
        <taxon>Asterales</taxon>
        <taxon>Asteraceae</taxon>
        <taxon>Asteroideae</taxon>
        <taxon>Anthemideae</taxon>
        <taxon>Anthemidinae</taxon>
        <taxon>Tanacetum</taxon>
    </lineage>
</organism>
<name>A0A6L2JPF6_TANCI</name>
<sequence>MIAEDDEMSKGKEIDKLMALISLSFKKIYKPTNNNLRTSSNTNRPNQDNSPRINRGTGYESQRIGHVAGARETVGTMLVQKSRIQCYNYKDAAYHREKMLLSHYMYMAQIQEVSPDAADSGPIFDAEPLKKEGVNFEESFAPVARLEAVRLFIAYVVHKSFTVYQMDIKTTFLYDPLKEEVYVNQPDGFVDPYHPDNVYRLKKALYGFKQAPRAWYDELSTFLVSKGFSKGFIDPTFFITKHKGDILLVQIYVDDIIFGSTNPKLLKQFEKLMHSKFEMSIMGELKFFLGTQINQSPRGIFINQAKCAQEILIKHGMTSCDSVGTLMATKHLDADLSDHAGCLDSRKSTSSGIQFLGGDKLVSWLSKKQDCASMSSAEAEYVSLSAWLSKKQDCTSMSSAEAEYMSLSACCAQVLWLRTQLTDYGFHFDKIPIISSDDLYLKDTGFELTAFSDSDHAGCLDSRKSTSGGIQFLGGDKLVSWSSKKQDCTSVSSAEAEYVSLSACCAQVLWMRTQLTDYGFHFDKIPIYCDSKAAIAISCNLIQHSRTKHIDVRYHFIKEKGEKGIVELFFVGTEYQLADLFTKALPVERFKYLVRRLGIRCLTPAELEALANESA</sequence>
<dbReference type="InterPro" id="IPR043502">
    <property type="entry name" value="DNA/RNA_pol_sf"/>
</dbReference>
<reference evidence="3" key="1">
    <citation type="journal article" date="2019" name="Sci. Rep.">
        <title>Draft genome of Tanacetum cinerariifolium, the natural source of mosquito coil.</title>
        <authorList>
            <person name="Yamashiro T."/>
            <person name="Shiraishi A."/>
            <person name="Satake H."/>
            <person name="Nakayama K."/>
        </authorList>
    </citation>
    <scope>NUCLEOTIDE SEQUENCE</scope>
</reference>
<feature type="domain" description="Reverse transcriptase Ty1/copia-type" evidence="2">
    <location>
        <begin position="132"/>
        <end position="325"/>
    </location>
</feature>
<dbReference type="InterPro" id="IPR013103">
    <property type="entry name" value="RVT_2"/>
</dbReference>
<accession>A0A6L2JPF6</accession>
<dbReference type="Pfam" id="PF07727">
    <property type="entry name" value="RVT_2"/>
    <property type="match status" value="1"/>
</dbReference>
<proteinExistence type="predicted"/>
<comment type="caution">
    <text evidence="3">The sequence shown here is derived from an EMBL/GenBank/DDBJ whole genome shotgun (WGS) entry which is preliminary data.</text>
</comment>
<protein>
    <submittedName>
        <fullName evidence="3">Putative ribonuclease H-like domain-containing protein</fullName>
    </submittedName>
</protein>
<dbReference type="EMBL" id="BKCJ010001099">
    <property type="protein sequence ID" value="GEU38833.1"/>
    <property type="molecule type" value="Genomic_DNA"/>
</dbReference>
<feature type="compositionally biased region" description="Low complexity" evidence="1">
    <location>
        <begin position="32"/>
        <end position="46"/>
    </location>
</feature>
<dbReference type="PANTHER" id="PTHR11439">
    <property type="entry name" value="GAG-POL-RELATED RETROTRANSPOSON"/>
    <property type="match status" value="1"/>
</dbReference>
<evidence type="ECO:0000256" key="1">
    <source>
        <dbReference type="SAM" id="MobiDB-lite"/>
    </source>
</evidence>
<dbReference type="CDD" id="cd09272">
    <property type="entry name" value="RNase_HI_RT_Ty1"/>
    <property type="match status" value="1"/>
</dbReference>